<feature type="compositionally biased region" description="Polar residues" evidence="4">
    <location>
        <begin position="258"/>
        <end position="273"/>
    </location>
</feature>
<name>A0ABZ2AXN0_9TREE</name>
<dbReference type="RefSeq" id="XP_064721355.1">
    <property type="nucleotide sequence ID" value="XM_064865283.1"/>
</dbReference>
<dbReference type="Pfam" id="PF04082">
    <property type="entry name" value="Fungal_trans"/>
    <property type="match status" value="1"/>
</dbReference>
<feature type="region of interest" description="Disordered" evidence="4">
    <location>
        <begin position="388"/>
        <end position="408"/>
    </location>
</feature>
<evidence type="ECO:0000256" key="3">
    <source>
        <dbReference type="ARBA" id="ARBA00023242"/>
    </source>
</evidence>
<protein>
    <recommendedName>
        <fullName evidence="5">Zn(2)-C6 fungal-type domain-containing protein</fullName>
    </recommendedName>
</protein>
<dbReference type="PROSITE" id="PS50048">
    <property type="entry name" value="ZN2_CY6_FUNGAL_2"/>
    <property type="match status" value="1"/>
</dbReference>
<evidence type="ECO:0000313" key="6">
    <source>
        <dbReference type="EMBL" id="WVO22116.1"/>
    </source>
</evidence>
<dbReference type="SUPFAM" id="SSF57701">
    <property type="entry name" value="Zn2/Cys6 DNA-binding domain"/>
    <property type="match status" value="1"/>
</dbReference>
<feature type="compositionally biased region" description="Polar residues" evidence="4">
    <location>
        <begin position="210"/>
        <end position="230"/>
    </location>
</feature>
<reference evidence="6 7" key="1">
    <citation type="submission" date="2024-01" db="EMBL/GenBank/DDBJ databases">
        <title>Comparative genomics of Cryptococcus and Kwoniella reveals pathogenesis evolution and contrasting modes of karyotype evolution via chromosome fusion or intercentromeric recombination.</title>
        <authorList>
            <person name="Coelho M.A."/>
            <person name="David-Palma M."/>
            <person name="Shea T."/>
            <person name="Bowers K."/>
            <person name="McGinley-Smith S."/>
            <person name="Mohammad A.W."/>
            <person name="Gnirke A."/>
            <person name="Yurkov A.M."/>
            <person name="Nowrousian M."/>
            <person name="Sun S."/>
            <person name="Cuomo C.A."/>
            <person name="Heitman J."/>
        </authorList>
    </citation>
    <scope>NUCLEOTIDE SEQUENCE [LARGE SCALE GENOMIC DNA]</scope>
    <source>
        <strain evidence="6 7">7685027</strain>
    </source>
</reference>
<evidence type="ECO:0000256" key="2">
    <source>
        <dbReference type="ARBA" id="ARBA00022723"/>
    </source>
</evidence>
<dbReference type="PANTHER" id="PTHR31001:SF81">
    <property type="entry name" value="ZN(II)2CYS6 TRANSCRIPTION FACTOR"/>
    <property type="match status" value="1"/>
</dbReference>
<dbReference type="EMBL" id="CP143810">
    <property type="protein sequence ID" value="WVO22116.1"/>
    <property type="molecule type" value="Genomic_DNA"/>
</dbReference>
<sequence length="1189" mass="131278">MYVVGCSVSDYYNTTHRHTTFSLSIGPPILAPLFVKRFRVTVDHSFISLLYSSLSGDTTLIRLSRLGGRTIEEGFNERSDGVRRGNELPPTLDPHSLPLQYKHHLPQYQRVSSPVAAFMPQTVLQPSYNIHPMHLSSGPPTGYDSTNPCFSGNPPNMPYPQGRSTHSPECHVSHAPLSSLDRNSVEIAYRGPGIAYPQSVPNLPDAGLITGSQATDENHSGSQRRTSSEASIAATGDNMLPLKQLSEEPLLSWDEVSQAASRPTSSAQRNLQGKHSPDFQSKLIPRMDETEELIESIGENKNPDEKVDHRKRKRNRTIRSCVPCHNHKRKCDRKRPCGRCIALGLTGSCVYEIDEQRDMNDPEVVESERLRRRVAELEQVIRELRQKAPSRNANVSSASAPTSLHQAPLASTAPGVTVTSSMGDSGGIKKGIIADPFARIKREEAQPPENVAGMDYVASEASSQGGAPHMQNEEGLNEDYRGESYNGLSFPDEEMVYDSDGRQVFLGSSAGKSMLRRLRELAGSTEDEKLFSIPEDVAFTGAFPNLGKTFPFTTIWSQENFCAEIIGLLPSQEQSEILWTAWTDGFQAYFSPFHLPTVRSEYAKFFAKSTEDKLEIPLSSLAVFLMVCALGSLLRATAAEMLGHPDPEVTMNARSQGDVPKNPDLTSSALQSELYLSAAYHALRLCSFMANPTVPALQCQLLIQVYLLVSERATDAWAIGGCMIKQAVALGLHKDPLSLDSNISMRAAEVRRRLWWSIAGFDTMLAIFFGRPSSITYYTTSFPQDLSDDNLSDAPGSARQLFPPSNVLASGTTDQTYHTAYYQLTIPSFELLEGIFDVDGQMNRSALYGWFSPSPDSSMDEKGPKRHTYRHAIRLAEEIRQWYGHLPKGMRVDKEDTAESLSKSRSKKQMVQTLGLCIKTWTLIMVIHRPYLRVDPAAYPESTEFCSQSAHMVLKAFQTMTDTTLVWMFWTMSYRAFQAGAVCAFLALRQPGSALAAKCLDDLRGAITVFEDRLSTWYTTHPVQNDLRQGLVQLETLVTAATAQRTDSPRHALAQLSQTENPPAFGSIRAFPRPVSESSYRLASHSHDAPILNKPLQASNPFLPIEGDGPGMFNGLGGIPHHSEISGMLKNEEAPSYLQDPQQAESLSTALSGDFNGPSPLALPRFWASMFGIKMNDGDKKETSSPGMT</sequence>
<organism evidence="6 7">
    <name type="scientific">Cryptococcus decagattii</name>
    <dbReference type="NCBI Taxonomy" id="1859122"/>
    <lineage>
        <taxon>Eukaryota</taxon>
        <taxon>Fungi</taxon>
        <taxon>Dikarya</taxon>
        <taxon>Basidiomycota</taxon>
        <taxon>Agaricomycotina</taxon>
        <taxon>Tremellomycetes</taxon>
        <taxon>Tremellales</taxon>
        <taxon>Cryptococcaceae</taxon>
        <taxon>Cryptococcus</taxon>
        <taxon>Cryptococcus gattii species complex</taxon>
    </lineage>
</organism>
<dbReference type="Proteomes" id="UP001432216">
    <property type="component" value="Chromosome 5"/>
</dbReference>
<dbReference type="SMART" id="SM00906">
    <property type="entry name" value="Fungal_trans"/>
    <property type="match status" value="1"/>
</dbReference>
<dbReference type="InterPro" id="IPR050613">
    <property type="entry name" value="Sec_Metabolite_Reg"/>
</dbReference>
<dbReference type="CDD" id="cd12148">
    <property type="entry name" value="fungal_TF_MHR"/>
    <property type="match status" value="1"/>
</dbReference>
<evidence type="ECO:0000256" key="1">
    <source>
        <dbReference type="ARBA" id="ARBA00004123"/>
    </source>
</evidence>
<evidence type="ECO:0000313" key="7">
    <source>
        <dbReference type="Proteomes" id="UP001432216"/>
    </source>
</evidence>
<feature type="domain" description="Zn(2)-C6 fungal-type" evidence="5">
    <location>
        <begin position="320"/>
        <end position="351"/>
    </location>
</feature>
<evidence type="ECO:0000256" key="4">
    <source>
        <dbReference type="SAM" id="MobiDB-lite"/>
    </source>
</evidence>
<evidence type="ECO:0000259" key="5">
    <source>
        <dbReference type="PROSITE" id="PS50048"/>
    </source>
</evidence>
<dbReference type="Pfam" id="PF00172">
    <property type="entry name" value="Zn_clus"/>
    <property type="match status" value="1"/>
</dbReference>
<dbReference type="PANTHER" id="PTHR31001">
    <property type="entry name" value="UNCHARACTERIZED TRANSCRIPTIONAL REGULATORY PROTEIN"/>
    <property type="match status" value="1"/>
</dbReference>
<dbReference type="InterPro" id="IPR001138">
    <property type="entry name" value="Zn2Cys6_DnaBD"/>
</dbReference>
<accession>A0ABZ2AXN0</accession>
<keyword evidence="3" id="KW-0539">Nucleus</keyword>
<proteinExistence type="predicted"/>
<dbReference type="GeneID" id="89990213"/>
<dbReference type="PROSITE" id="PS00463">
    <property type="entry name" value="ZN2_CY6_FUNGAL_1"/>
    <property type="match status" value="1"/>
</dbReference>
<dbReference type="CDD" id="cd00067">
    <property type="entry name" value="GAL4"/>
    <property type="match status" value="1"/>
</dbReference>
<feature type="compositionally biased region" description="Polar residues" evidence="4">
    <location>
        <begin position="389"/>
        <end position="405"/>
    </location>
</feature>
<dbReference type="InterPro" id="IPR036864">
    <property type="entry name" value="Zn2-C6_fun-type_DNA-bd_sf"/>
</dbReference>
<keyword evidence="2" id="KW-0479">Metal-binding</keyword>
<gene>
    <name evidence="6" type="ORF">IAS62_003441</name>
</gene>
<comment type="subcellular location">
    <subcellularLocation>
        <location evidence="1">Nucleus</location>
    </subcellularLocation>
</comment>
<dbReference type="Gene3D" id="4.10.240.10">
    <property type="entry name" value="Zn(2)-C6 fungal-type DNA-binding domain"/>
    <property type="match status" value="1"/>
</dbReference>
<dbReference type="InterPro" id="IPR007219">
    <property type="entry name" value="XnlR_reg_dom"/>
</dbReference>
<dbReference type="SMART" id="SM00066">
    <property type="entry name" value="GAL4"/>
    <property type="match status" value="1"/>
</dbReference>
<feature type="region of interest" description="Disordered" evidence="4">
    <location>
        <begin position="255"/>
        <end position="280"/>
    </location>
</feature>
<keyword evidence="7" id="KW-1185">Reference proteome</keyword>
<feature type="region of interest" description="Disordered" evidence="4">
    <location>
        <begin position="205"/>
        <end position="232"/>
    </location>
</feature>